<feature type="chain" id="PRO_5047319901" evidence="2">
    <location>
        <begin position="19"/>
        <end position="169"/>
    </location>
</feature>
<name>A0ABN7UZ23_GIGMA</name>
<keyword evidence="4" id="KW-1185">Reference proteome</keyword>
<evidence type="ECO:0000256" key="1">
    <source>
        <dbReference type="ARBA" id="ARBA00022801"/>
    </source>
</evidence>
<keyword evidence="1" id="KW-0378">Hydrolase</keyword>
<dbReference type="PANTHER" id="PTHR31956:SF8">
    <property type="entry name" value="ACID PHOSPHATASE PHOA (AFU_ORTHOLOGUE AFUA_1G03570)"/>
    <property type="match status" value="1"/>
</dbReference>
<organism evidence="3 4">
    <name type="scientific">Gigaspora margarita</name>
    <dbReference type="NCBI Taxonomy" id="4874"/>
    <lineage>
        <taxon>Eukaryota</taxon>
        <taxon>Fungi</taxon>
        <taxon>Fungi incertae sedis</taxon>
        <taxon>Mucoromycota</taxon>
        <taxon>Glomeromycotina</taxon>
        <taxon>Glomeromycetes</taxon>
        <taxon>Diversisporales</taxon>
        <taxon>Gigasporaceae</taxon>
        <taxon>Gigaspora</taxon>
    </lineage>
</organism>
<dbReference type="Proteomes" id="UP000789901">
    <property type="component" value="Unassembled WGS sequence"/>
</dbReference>
<keyword evidence="2" id="KW-0732">Signal</keyword>
<sequence length="169" mass="18767">MNLLILVTLLTIFSSGLASATVNYFDCIVAVIFENGDYSEPNYFAMIYGSTNGITDDGNYNIAGQNLVDLLEAKSITWKAYMENYMDSSQLDIDISNNEVPQYVMYVPNQQENGQGTNLDTTMVWFHTVSSQTNQVAAVLYGTPVKPPSNNQDNTAYNHDSFLATVEQN</sequence>
<dbReference type="PANTHER" id="PTHR31956">
    <property type="entry name" value="NON-SPECIFIC PHOSPHOLIPASE C4-RELATED"/>
    <property type="match status" value="1"/>
</dbReference>
<evidence type="ECO:0000313" key="3">
    <source>
        <dbReference type="EMBL" id="CAG8692576.1"/>
    </source>
</evidence>
<evidence type="ECO:0000313" key="4">
    <source>
        <dbReference type="Proteomes" id="UP000789901"/>
    </source>
</evidence>
<reference evidence="3 4" key="1">
    <citation type="submission" date="2021-06" db="EMBL/GenBank/DDBJ databases">
        <authorList>
            <person name="Kallberg Y."/>
            <person name="Tangrot J."/>
            <person name="Rosling A."/>
        </authorList>
    </citation>
    <scope>NUCLEOTIDE SEQUENCE [LARGE SCALE GENOMIC DNA]</scope>
    <source>
        <strain evidence="3 4">120-4 pot B 10/14</strain>
    </source>
</reference>
<accession>A0ABN7UZ23</accession>
<dbReference type="EMBL" id="CAJVQB010006851">
    <property type="protein sequence ID" value="CAG8692576.1"/>
    <property type="molecule type" value="Genomic_DNA"/>
</dbReference>
<evidence type="ECO:0000256" key="2">
    <source>
        <dbReference type="SAM" id="SignalP"/>
    </source>
</evidence>
<feature type="signal peptide" evidence="2">
    <location>
        <begin position="1"/>
        <end position="18"/>
    </location>
</feature>
<dbReference type="InterPro" id="IPR007312">
    <property type="entry name" value="Phosphoesterase"/>
</dbReference>
<comment type="caution">
    <text evidence="3">The sequence shown here is derived from an EMBL/GenBank/DDBJ whole genome shotgun (WGS) entry which is preliminary data.</text>
</comment>
<protein>
    <submittedName>
        <fullName evidence="3">16508_t:CDS:1</fullName>
    </submittedName>
</protein>
<gene>
    <name evidence="3" type="ORF">GMARGA_LOCUS11612</name>
</gene>
<proteinExistence type="predicted"/>